<dbReference type="InterPro" id="IPR052789">
    <property type="entry name" value="SSUH2_homolog"/>
</dbReference>
<dbReference type="AlphaFoldDB" id="A0A8X6U274"/>
<gene>
    <name evidence="1" type="primary">X975_10382</name>
    <name evidence="1" type="ORF">NPIL_137531</name>
</gene>
<dbReference type="OrthoDB" id="6419224at2759"/>
<reference evidence="1" key="1">
    <citation type="submission" date="2020-08" db="EMBL/GenBank/DDBJ databases">
        <title>Multicomponent nature underlies the extraordinary mechanical properties of spider dragline silk.</title>
        <authorList>
            <person name="Kono N."/>
            <person name="Nakamura H."/>
            <person name="Mori M."/>
            <person name="Yoshida Y."/>
            <person name="Ohtoshi R."/>
            <person name="Malay A.D."/>
            <person name="Moran D.A.P."/>
            <person name="Tomita M."/>
            <person name="Numata K."/>
            <person name="Arakawa K."/>
        </authorList>
    </citation>
    <scope>NUCLEOTIDE SEQUENCE</scope>
</reference>
<accession>A0A8X6U274</accession>
<evidence type="ECO:0000313" key="2">
    <source>
        <dbReference type="Proteomes" id="UP000887013"/>
    </source>
</evidence>
<comment type="caution">
    <text evidence="1">The sequence shown here is derived from an EMBL/GenBank/DDBJ whole genome shotgun (WGS) entry which is preliminary data.</text>
</comment>
<organism evidence="1 2">
    <name type="scientific">Nephila pilipes</name>
    <name type="common">Giant wood spider</name>
    <name type="synonym">Nephila maculata</name>
    <dbReference type="NCBI Taxonomy" id="299642"/>
    <lineage>
        <taxon>Eukaryota</taxon>
        <taxon>Metazoa</taxon>
        <taxon>Ecdysozoa</taxon>
        <taxon>Arthropoda</taxon>
        <taxon>Chelicerata</taxon>
        <taxon>Arachnida</taxon>
        <taxon>Araneae</taxon>
        <taxon>Araneomorphae</taxon>
        <taxon>Entelegynae</taxon>
        <taxon>Araneoidea</taxon>
        <taxon>Nephilidae</taxon>
        <taxon>Nephila</taxon>
    </lineage>
</organism>
<sequence>MSYDLTQKGKCLSTPNSAHYEESQTAYQRASLAALFNSTPSSGRPLLTLVSMKDEELRRTCYNYIEEECCFGSRFVEEMILTEIWNDCAFLYTLESFTEKRESCLSTKPYNGPIEFGPEDDSEPVSNLWSVPVIVPNAFSNSSKVTEIPHSGYIKQCNKCFGRLFWTCFNCDDRGKENCSRCQGYGFDSDYSCYSCDRTGKVVCSMCGGTKKIKCETCNGYGKLRFYTKLTVKWKSHKRDHILNASRLPTDLLRQVSGKEIFKERDETVQPLNFPNNTALNEVSARLITTFSLPTDSRIVTQRHSVIAIPYTRATYIWRRKKGEFYVYGFQKQIYFKEYPQQCCCCICC</sequence>
<name>A0A8X6U274_NEPPI</name>
<dbReference type="EMBL" id="BMAW01069141">
    <property type="protein sequence ID" value="GFT67625.1"/>
    <property type="molecule type" value="Genomic_DNA"/>
</dbReference>
<proteinExistence type="predicted"/>
<evidence type="ECO:0008006" key="3">
    <source>
        <dbReference type="Google" id="ProtNLM"/>
    </source>
</evidence>
<dbReference type="PANTHER" id="PTHR48465">
    <property type="entry name" value="PROTEIN SSUH2 HOMOLOG"/>
    <property type="match status" value="1"/>
</dbReference>
<evidence type="ECO:0000313" key="1">
    <source>
        <dbReference type="EMBL" id="GFT67625.1"/>
    </source>
</evidence>
<dbReference type="PANTHER" id="PTHR48465:SF1">
    <property type="entry name" value="PROTEIN SSUH2 HOMOLOG"/>
    <property type="match status" value="1"/>
</dbReference>
<keyword evidence="2" id="KW-1185">Reference proteome</keyword>
<protein>
    <recommendedName>
        <fullName evidence="3">Protein SSUH2 homolog</fullName>
    </recommendedName>
</protein>
<dbReference type="Proteomes" id="UP000887013">
    <property type="component" value="Unassembled WGS sequence"/>
</dbReference>